<dbReference type="Gene3D" id="3.90.550.10">
    <property type="entry name" value="Spore Coat Polysaccharide Biosynthesis Protein SpsA, Chain A"/>
    <property type="match status" value="1"/>
</dbReference>
<dbReference type="SUPFAM" id="SSF159283">
    <property type="entry name" value="Guanosine diphospho-D-mannose pyrophosphorylase/mannose-6-phosphate isomerase linker domain"/>
    <property type="match status" value="1"/>
</dbReference>
<dbReference type="Pfam" id="PF00483">
    <property type="entry name" value="NTP_transferase"/>
    <property type="match status" value="1"/>
</dbReference>
<dbReference type="EMBL" id="LSZP01000036">
    <property type="protein sequence ID" value="KXU35649.1"/>
    <property type="molecule type" value="Genomic_DNA"/>
</dbReference>
<dbReference type="PANTHER" id="PTHR46390:SF1">
    <property type="entry name" value="MANNOSE-1-PHOSPHATE GUANYLYLTRANSFERASE"/>
    <property type="match status" value="1"/>
</dbReference>
<dbReference type="PANTHER" id="PTHR46390">
    <property type="entry name" value="MANNOSE-1-PHOSPHATE GUANYLYLTRANSFERASE"/>
    <property type="match status" value="1"/>
</dbReference>
<feature type="domain" description="MannoseP isomerase/GMP-like beta-helix" evidence="2">
    <location>
        <begin position="314"/>
        <end position="359"/>
    </location>
</feature>
<proteinExistence type="predicted"/>
<dbReference type="InterPro" id="IPR051161">
    <property type="entry name" value="Mannose-6P_isomerase_type2"/>
</dbReference>
<dbReference type="STRING" id="1548208.AXK12_04860"/>
<dbReference type="InterPro" id="IPR005835">
    <property type="entry name" value="NTP_transferase_dom"/>
</dbReference>
<gene>
    <name evidence="3" type="ORF">AXK12_04860</name>
</gene>
<comment type="caution">
    <text evidence="3">The sequence shown here is derived from an EMBL/GenBank/DDBJ whole genome shotgun (WGS) entry which is preliminary data.</text>
</comment>
<dbReference type="OrthoDB" id="9806359at2"/>
<dbReference type="SUPFAM" id="SSF53448">
    <property type="entry name" value="Nucleotide-diphospho-sugar transferases"/>
    <property type="match status" value="1"/>
</dbReference>
<evidence type="ECO:0000259" key="2">
    <source>
        <dbReference type="Pfam" id="PF22640"/>
    </source>
</evidence>
<accession>A0A139SMA7</accession>
<dbReference type="RefSeq" id="WP_068711820.1">
    <property type="nucleotide sequence ID" value="NZ_LSZP01000036.1"/>
</dbReference>
<dbReference type="InterPro" id="IPR049577">
    <property type="entry name" value="GMPP_N"/>
</dbReference>
<name>A0A139SMA7_9BACT</name>
<evidence type="ECO:0000313" key="3">
    <source>
        <dbReference type="EMBL" id="KXU35649.1"/>
    </source>
</evidence>
<dbReference type="CDD" id="cd02509">
    <property type="entry name" value="GDP-M1P_Guanylyltransferase"/>
    <property type="match status" value="1"/>
</dbReference>
<dbReference type="Proteomes" id="UP000071392">
    <property type="component" value="Unassembled WGS sequence"/>
</dbReference>
<organism evidence="3 4">
    <name type="scientific">Cephaloticoccus capnophilus</name>
    <dbReference type="NCBI Taxonomy" id="1548208"/>
    <lineage>
        <taxon>Bacteria</taxon>
        <taxon>Pseudomonadati</taxon>
        <taxon>Verrucomicrobiota</taxon>
        <taxon>Opitutia</taxon>
        <taxon>Opitutales</taxon>
        <taxon>Opitutaceae</taxon>
        <taxon>Cephaloticoccus</taxon>
    </lineage>
</organism>
<evidence type="ECO:0000259" key="1">
    <source>
        <dbReference type="Pfam" id="PF00483"/>
    </source>
</evidence>
<dbReference type="InterPro" id="IPR029044">
    <property type="entry name" value="Nucleotide-diphossugar_trans"/>
</dbReference>
<dbReference type="GO" id="GO:0009298">
    <property type="term" value="P:GDP-mannose biosynthetic process"/>
    <property type="evidence" value="ECO:0007669"/>
    <property type="project" value="TreeGrafter"/>
</dbReference>
<evidence type="ECO:0008006" key="5">
    <source>
        <dbReference type="Google" id="ProtNLM"/>
    </source>
</evidence>
<protein>
    <recommendedName>
        <fullName evidence="5">Mannose-1-phosphate guanyltransferase</fullName>
    </recommendedName>
</protein>
<dbReference type="AlphaFoldDB" id="A0A139SMA7"/>
<keyword evidence="4" id="KW-1185">Reference proteome</keyword>
<reference evidence="3 4" key="1">
    <citation type="submission" date="2016-02" db="EMBL/GenBank/DDBJ databases">
        <authorList>
            <person name="Wen L."/>
            <person name="He K."/>
            <person name="Yang H."/>
        </authorList>
    </citation>
    <scope>NUCLEOTIDE SEQUENCE [LARGE SCALE GENOMIC DNA]</scope>
    <source>
        <strain evidence="3 4">CV41</strain>
    </source>
</reference>
<sequence>MNESAYACIMAGGSGERFWPLSRRARPKHLLKLFSERTLIEEAVRRLEAVVPLAHIFVLSNEAQLEATRAALPFLAPEQIIAEPAKRDTAAAAALATALVRSRDPEAVMALLPADSLIKDSATYARQLSGALARAATSDALLTFAIKPSSAATGFGYLEMAEGLGGGFRRVARFVEKPDAATAAQYVASGNYAWNAGMFIWRVGAFLAEAERHTPALATFIREFPNCESSALSEGASVAQAEARAAFLAERFPTLEPRVSVDYAIMEKARAVETLVAEFDWDDVGSWTALPAHLGEDEAGNCVSGAGVALHGARGNIVFGSSGRTVALCGVQDLVVVETADAILVAHRDSVQEIKQVLPKVPPDLL</sequence>
<dbReference type="Pfam" id="PF22640">
    <property type="entry name" value="ManC_GMP_beta-helix"/>
    <property type="match status" value="1"/>
</dbReference>
<dbReference type="GO" id="GO:0004475">
    <property type="term" value="F:mannose-1-phosphate guanylyltransferase (GTP) activity"/>
    <property type="evidence" value="ECO:0007669"/>
    <property type="project" value="InterPro"/>
</dbReference>
<evidence type="ECO:0000313" key="4">
    <source>
        <dbReference type="Proteomes" id="UP000071392"/>
    </source>
</evidence>
<feature type="domain" description="Nucleotidyl transferase" evidence="1">
    <location>
        <begin position="7"/>
        <end position="290"/>
    </location>
</feature>
<dbReference type="InterPro" id="IPR054566">
    <property type="entry name" value="ManC/GMP-like_b-helix"/>
</dbReference>